<name>A0A1Q2CGE9_9ACTN</name>
<organism evidence="1 2">
    <name type="scientific">Tessaracoccus flavus</name>
    <dbReference type="NCBI Taxonomy" id="1610493"/>
    <lineage>
        <taxon>Bacteria</taxon>
        <taxon>Bacillati</taxon>
        <taxon>Actinomycetota</taxon>
        <taxon>Actinomycetes</taxon>
        <taxon>Propionibacteriales</taxon>
        <taxon>Propionibacteriaceae</taxon>
        <taxon>Tessaracoccus</taxon>
    </lineage>
</organism>
<keyword evidence="2" id="KW-1185">Reference proteome</keyword>
<dbReference type="EMBL" id="CP019605">
    <property type="protein sequence ID" value="AQP45184.1"/>
    <property type="molecule type" value="Genomic_DNA"/>
</dbReference>
<dbReference type="AlphaFoldDB" id="A0A1Q2CGE9"/>
<dbReference type="Proteomes" id="UP000188324">
    <property type="component" value="Chromosome"/>
</dbReference>
<dbReference type="KEGG" id="tfl:RPIT_10565"/>
<evidence type="ECO:0000313" key="2">
    <source>
        <dbReference type="Proteomes" id="UP000188324"/>
    </source>
</evidence>
<dbReference type="STRING" id="1610493.RPIT_10565"/>
<proteinExistence type="predicted"/>
<accession>A0A1Q2CGE9</accession>
<gene>
    <name evidence="1" type="ORF">RPIT_10565</name>
</gene>
<sequence>MDTVTPEDQARLAQRYPKASPIDYVLGVGAGLATLAAIGLVIASGIEQSTPPVAGMVRSFEVTSPSEITAELVIQRENPSDAVECRLYAQAESYEKVAEDIIGIAPGTETLTSVDISLKTVKEATAITLDACRVVG</sequence>
<reference evidence="1 2" key="1">
    <citation type="journal article" date="2016" name="Int. J. Syst. Evol. Microbiol.">
        <title>Tessaracoccus flavus sp. nov., isolated from the drainage system of a lindane-producing factory.</title>
        <authorList>
            <person name="Kumari R."/>
            <person name="Singh P."/>
            <person name="Schumann P."/>
            <person name="Lal R."/>
        </authorList>
    </citation>
    <scope>NUCLEOTIDE SEQUENCE [LARGE SCALE GENOMIC DNA]</scope>
    <source>
        <strain evidence="1 2">RP1T</strain>
    </source>
</reference>
<dbReference type="Pfam" id="PF14155">
    <property type="entry name" value="DUF4307"/>
    <property type="match status" value="1"/>
</dbReference>
<protein>
    <submittedName>
        <fullName evidence="1">Uncharacterized protein</fullName>
    </submittedName>
</protein>
<dbReference type="InterPro" id="IPR025443">
    <property type="entry name" value="DUF4307"/>
</dbReference>
<evidence type="ECO:0000313" key="1">
    <source>
        <dbReference type="EMBL" id="AQP45184.1"/>
    </source>
</evidence>